<feature type="region of interest" description="Disordered" evidence="1">
    <location>
        <begin position="157"/>
        <end position="190"/>
    </location>
</feature>
<gene>
    <name evidence="2" type="ORF">Chro_3928</name>
</gene>
<dbReference type="Proteomes" id="UP000010384">
    <property type="component" value="Chromosome"/>
</dbReference>
<evidence type="ECO:0000313" key="2">
    <source>
        <dbReference type="EMBL" id="AFY89337.1"/>
    </source>
</evidence>
<keyword evidence="3" id="KW-1185">Reference proteome</keyword>
<sequence length="190" mass="22272">MELRMTRVKRWINMNKKEFNADGTLKEEAKIQLLAEGLSDAAIDDYAAGLKSQYEEWKRLDETDPEPWIEYTAEDLFSQEERKKFNPDGTLKPEYVEYARSIGLGEGYLKQLEFKKKLDVENFNRMSETWAARGMNFGEYQMRSRLSAIESYAQRQEQVQQDIRNGEDLDSLPLSVDPDDYYQQHGYNPG</sequence>
<proteinExistence type="predicted"/>
<reference evidence="2 3" key="1">
    <citation type="submission" date="2012-06" db="EMBL/GenBank/DDBJ databases">
        <title>Finished chromosome of genome of Chroococcidiopsis thermalis PCC 7203.</title>
        <authorList>
            <consortium name="US DOE Joint Genome Institute"/>
            <person name="Gugger M."/>
            <person name="Coursin T."/>
            <person name="Rippka R."/>
            <person name="Tandeau De Marsac N."/>
            <person name="Huntemann M."/>
            <person name="Wei C.-L."/>
            <person name="Han J."/>
            <person name="Detter J.C."/>
            <person name="Han C."/>
            <person name="Tapia R."/>
            <person name="Davenport K."/>
            <person name="Daligault H."/>
            <person name="Erkkila T."/>
            <person name="Gu W."/>
            <person name="Munk A.C.C."/>
            <person name="Teshima H."/>
            <person name="Xu Y."/>
            <person name="Chain P."/>
            <person name="Chen A."/>
            <person name="Krypides N."/>
            <person name="Mavromatis K."/>
            <person name="Markowitz V."/>
            <person name="Szeto E."/>
            <person name="Ivanova N."/>
            <person name="Mikhailova N."/>
            <person name="Ovchinnikova G."/>
            <person name="Pagani I."/>
            <person name="Pati A."/>
            <person name="Goodwin L."/>
            <person name="Peters L."/>
            <person name="Pitluck S."/>
            <person name="Woyke T."/>
            <person name="Kerfeld C."/>
        </authorList>
    </citation>
    <scope>NUCLEOTIDE SEQUENCE [LARGE SCALE GENOMIC DNA]</scope>
    <source>
        <strain evidence="2 3">PCC 7203</strain>
    </source>
</reference>
<dbReference type="InParanoid" id="K9U2N8"/>
<evidence type="ECO:0000256" key="1">
    <source>
        <dbReference type="SAM" id="MobiDB-lite"/>
    </source>
</evidence>
<protein>
    <submittedName>
        <fullName evidence="2">Uncharacterized protein</fullName>
    </submittedName>
</protein>
<accession>K9U2N8</accession>
<evidence type="ECO:0000313" key="3">
    <source>
        <dbReference type="Proteomes" id="UP000010384"/>
    </source>
</evidence>
<dbReference type="KEGG" id="cthe:Chro_3928"/>
<dbReference type="HOGENOM" id="CLU_1479176_0_0_3"/>
<dbReference type="EMBL" id="CP003597">
    <property type="protein sequence ID" value="AFY89337.1"/>
    <property type="molecule type" value="Genomic_DNA"/>
</dbReference>
<dbReference type="OrthoDB" id="483589at2"/>
<name>K9U2N8_CHRTP</name>
<dbReference type="AlphaFoldDB" id="K9U2N8"/>
<organism evidence="2 3">
    <name type="scientific">Chroococcidiopsis thermalis (strain PCC 7203)</name>
    <dbReference type="NCBI Taxonomy" id="251229"/>
    <lineage>
        <taxon>Bacteria</taxon>
        <taxon>Bacillati</taxon>
        <taxon>Cyanobacteriota</taxon>
        <taxon>Cyanophyceae</taxon>
        <taxon>Chroococcidiopsidales</taxon>
        <taxon>Chroococcidiopsidaceae</taxon>
        <taxon>Chroococcidiopsis</taxon>
    </lineage>
</organism>